<keyword evidence="17" id="KW-1185">Reference proteome</keyword>
<keyword evidence="11" id="KW-0594">Phospholipid biosynthesis</keyword>
<protein>
    <recommendedName>
        <fullName evidence="13">cardiolipin synthase (CMP-forming)</fullName>
        <ecNumber evidence="13">2.7.8.41</ecNumber>
    </recommendedName>
</protein>
<feature type="coiled-coil region" evidence="15">
    <location>
        <begin position="37"/>
        <end position="64"/>
    </location>
</feature>
<evidence type="ECO:0000256" key="3">
    <source>
        <dbReference type="ARBA" id="ARBA00022516"/>
    </source>
</evidence>
<keyword evidence="3" id="KW-0444">Lipid biosynthesis</keyword>
<dbReference type="PANTHER" id="PTHR14269">
    <property type="entry name" value="CDP-DIACYLGLYCEROL--GLYCEROL-3-PHOSPHATE 3-PHOSPHATIDYLTRANSFERASE-RELATED"/>
    <property type="match status" value="1"/>
</dbReference>
<comment type="subcellular location">
    <subcellularLocation>
        <location evidence="1">Mitochondrion inner membrane</location>
        <topology evidence="1">Multi-pass membrane protein</topology>
    </subcellularLocation>
</comment>
<dbReference type="EC" id="2.7.8.41" evidence="13"/>
<gene>
    <name evidence="18" type="primary">LOC100908204</name>
</gene>
<keyword evidence="15" id="KW-0175">Coiled coil</keyword>
<dbReference type="InterPro" id="IPR043130">
    <property type="entry name" value="CDP-OH_PTrfase_TM_dom"/>
</dbReference>
<dbReference type="CTD" id="43104"/>
<name>A0AAJ6QPC0_9ACAR</name>
<evidence type="ECO:0000313" key="18">
    <source>
        <dbReference type="RefSeq" id="XP_003739376.1"/>
    </source>
</evidence>
<dbReference type="GeneID" id="100908204"/>
<dbReference type="AlphaFoldDB" id="A0AAJ6QPC0"/>
<dbReference type="Pfam" id="PF01066">
    <property type="entry name" value="CDP-OH_P_transf"/>
    <property type="match status" value="1"/>
</dbReference>
<evidence type="ECO:0000256" key="13">
    <source>
        <dbReference type="ARBA" id="ARBA00039001"/>
    </source>
</evidence>
<organism evidence="17 18">
    <name type="scientific">Galendromus occidentalis</name>
    <name type="common">western predatory mite</name>
    <dbReference type="NCBI Taxonomy" id="34638"/>
    <lineage>
        <taxon>Eukaryota</taxon>
        <taxon>Metazoa</taxon>
        <taxon>Ecdysozoa</taxon>
        <taxon>Arthropoda</taxon>
        <taxon>Chelicerata</taxon>
        <taxon>Arachnida</taxon>
        <taxon>Acari</taxon>
        <taxon>Parasitiformes</taxon>
        <taxon>Mesostigmata</taxon>
        <taxon>Gamasina</taxon>
        <taxon>Phytoseioidea</taxon>
        <taxon>Phytoseiidae</taxon>
        <taxon>Typhlodrominae</taxon>
        <taxon>Galendromus</taxon>
    </lineage>
</organism>
<evidence type="ECO:0000256" key="4">
    <source>
        <dbReference type="ARBA" id="ARBA00022679"/>
    </source>
</evidence>
<keyword evidence="8" id="KW-0443">Lipid metabolism</keyword>
<sequence length="293" mass="33058">MLLLRCSVLSHERLLSSTLLRNVRCLQDLPPSIAARKKAFQEKKADFQRKRAQVTARVREAKNLARERINIYRENILTIPNLLSVTRIVCTPLLGYWVYTGAYTPALGLFGFAAVSDLLDGQIARRWPSQQSMAGTVLDPLADKLLVGTLFLTLTYAHIIPWPLTVLIVCRDVGLMGGSLYLRYKSLPEPKTVGRFFDPSLISLKFEPTFLSKANTSIQLLLVACSLGAPVFDFVSHPALSALCYLTATTTFASSMEYAIRRDTYRFLRRTPFARKFRSRSYIKDTSKKTLPE</sequence>
<keyword evidence="9" id="KW-0496">Mitochondrion</keyword>
<dbReference type="KEGG" id="goe:100908204"/>
<evidence type="ECO:0000256" key="16">
    <source>
        <dbReference type="SAM" id="Phobius"/>
    </source>
</evidence>
<evidence type="ECO:0000256" key="14">
    <source>
        <dbReference type="ARBA" id="ARBA00047433"/>
    </source>
</evidence>
<evidence type="ECO:0000256" key="6">
    <source>
        <dbReference type="ARBA" id="ARBA00022792"/>
    </source>
</evidence>
<evidence type="ECO:0000256" key="8">
    <source>
        <dbReference type="ARBA" id="ARBA00023098"/>
    </source>
</evidence>
<keyword evidence="12" id="KW-1208">Phospholipid metabolism</keyword>
<dbReference type="GO" id="GO:0005743">
    <property type="term" value="C:mitochondrial inner membrane"/>
    <property type="evidence" value="ECO:0007669"/>
    <property type="project" value="UniProtKB-SubCell"/>
</dbReference>
<evidence type="ECO:0000256" key="9">
    <source>
        <dbReference type="ARBA" id="ARBA00023128"/>
    </source>
</evidence>
<keyword evidence="10 16" id="KW-0472">Membrane</keyword>
<keyword evidence="7 16" id="KW-1133">Transmembrane helix</keyword>
<reference evidence="18" key="1">
    <citation type="submission" date="2025-08" db="UniProtKB">
        <authorList>
            <consortium name="RefSeq"/>
        </authorList>
    </citation>
    <scope>IDENTIFICATION</scope>
</reference>
<evidence type="ECO:0000256" key="10">
    <source>
        <dbReference type="ARBA" id="ARBA00023136"/>
    </source>
</evidence>
<evidence type="ECO:0000256" key="7">
    <source>
        <dbReference type="ARBA" id="ARBA00022989"/>
    </source>
</evidence>
<evidence type="ECO:0000256" key="1">
    <source>
        <dbReference type="ARBA" id="ARBA00004448"/>
    </source>
</evidence>
<evidence type="ECO:0000256" key="11">
    <source>
        <dbReference type="ARBA" id="ARBA00023209"/>
    </source>
</evidence>
<proteinExistence type="inferred from homology"/>
<dbReference type="GO" id="GO:0032049">
    <property type="term" value="P:cardiolipin biosynthetic process"/>
    <property type="evidence" value="ECO:0007669"/>
    <property type="project" value="TreeGrafter"/>
</dbReference>
<dbReference type="InterPro" id="IPR000462">
    <property type="entry name" value="CDP-OH_P_trans"/>
</dbReference>
<keyword evidence="4" id="KW-0808">Transferase</keyword>
<dbReference type="RefSeq" id="XP_003739376.1">
    <property type="nucleotide sequence ID" value="XM_003739328.2"/>
</dbReference>
<evidence type="ECO:0000256" key="12">
    <source>
        <dbReference type="ARBA" id="ARBA00023264"/>
    </source>
</evidence>
<evidence type="ECO:0000313" key="17">
    <source>
        <dbReference type="Proteomes" id="UP000694867"/>
    </source>
</evidence>
<dbReference type="FunFam" id="1.20.120.1760:FF:000005">
    <property type="entry name" value="Cardiolipin synthase 1"/>
    <property type="match status" value="1"/>
</dbReference>
<comment type="similarity">
    <text evidence="2">Belongs to the CDP-alcohol phosphatidyltransferase class-I family.</text>
</comment>
<dbReference type="Gene3D" id="1.20.120.1760">
    <property type="match status" value="1"/>
</dbReference>
<keyword evidence="6" id="KW-0999">Mitochondrion inner membrane</keyword>
<evidence type="ECO:0000256" key="2">
    <source>
        <dbReference type="ARBA" id="ARBA00010441"/>
    </source>
</evidence>
<dbReference type="GO" id="GO:0043337">
    <property type="term" value="F:cardiolipin synthase (CMP-forming)"/>
    <property type="evidence" value="ECO:0007669"/>
    <property type="project" value="UniProtKB-EC"/>
</dbReference>
<dbReference type="InterPro" id="IPR050324">
    <property type="entry name" value="CDP-alcohol_PTase-I"/>
</dbReference>
<dbReference type="PANTHER" id="PTHR14269:SF60">
    <property type="entry name" value="CARDIOLIPIN SYNTHASE (CMP-FORMING)"/>
    <property type="match status" value="1"/>
</dbReference>
<comment type="catalytic activity">
    <reaction evidence="14">
        <text>a CDP-1,2-diacyl-sn-glycerol + a 1,2-diacyl-sn-glycero-3-phospho-(1'-sn-glycerol) = a cardiolipin + CMP + H(+)</text>
        <dbReference type="Rhea" id="RHEA:32931"/>
        <dbReference type="ChEBI" id="CHEBI:15378"/>
        <dbReference type="ChEBI" id="CHEBI:58332"/>
        <dbReference type="ChEBI" id="CHEBI:60377"/>
        <dbReference type="ChEBI" id="CHEBI:62237"/>
        <dbReference type="ChEBI" id="CHEBI:64716"/>
        <dbReference type="EC" id="2.7.8.41"/>
    </reaction>
</comment>
<dbReference type="Proteomes" id="UP000694867">
    <property type="component" value="Unplaced"/>
</dbReference>
<feature type="transmembrane region" description="Helical" evidence="16">
    <location>
        <begin position="145"/>
        <end position="169"/>
    </location>
</feature>
<evidence type="ECO:0000256" key="5">
    <source>
        <dbReference type="ARBA" id="ARBA00022692"/>
    </source>
</evidence>
<keyword evidence="5 16" id="KW-0812">Transmembrane</keyword>
<accession>A0AAJ6QPC0</accession>
<evidence type="ECO:0000256" key="15">
    <source>
        <dbReference type="SAM" id="Coils"/>
    </source>
</evidence>